<feature type="signal peptide" evidence="2">
    <location>
        <begin position="1"/>
        <end position="24"/>
    </location>
</feature>
<feature type="chain" id="PRO_5045155815" evidence="2">
    <location>
        <begin position="25"/>
        <end position="144"/>
    </location>
</feature>
<comment type="caution">
    <text evidence="3">The sequence shown here is derived from an EMBL/GenBank/DDBJ whole genome shotgun (WGS) entry which is preliminary data.</text>
</comment>
<protein>
    <submittedName>
        <fullName evidence="3">Uncharacterized protein</fullName>
    </submittedName>
</protein>
<keyword evidence="1" id="KW-0812">Transmembrane</keyword>
<keyword evidence="1" id="KW-0472">Membrane</keyword>
<feature type="transmembrane region" description="Helical" evidence="1">
    <location>
        <begin position="35"/>
        <end position="52"/>
    </location>
</feature>
<evidence type="ECO:0000313" key="3">
    <source>
        <dbReference type="EMBL" id="CAL8125759.1"/>
    </source>
</evidence>
<accession>A0ABP1RBW0</accession>
<gene>
    <name evidence="3" type="ORF">ODALV1_LOCUS21113</name>
</gene>
<evidence type="ECO:0000313" key="4">
    <source>
        <dbReference type="Proteomes" id="UP001642540"/>
    </source>
</evidence>
<proteinExistence type="predicted"/>
<dbReference type="Proteomes" id="UP001642540">
    <property type="component" value="Unassembled WGS sequence"/>
</dbReference>
<evidence type="ECO:0000256" key="1">
    <source>
        <dbReference type="SAM" id="Phobius"/>
    </source>
</evidence>
<keyword evidence="1" id="KW-1133">Transmembrane helix</keyword>
<reference evidence="3 4" key="1">
    <citation type="submission" date="2024-08" db="EMBL/GenBank/DDBJ databases">
        <authorList>
            <person name="Cucini C."/>
            <person name="Frati F."/>
        </authorList>
    </citation>
    <scope>NUCLEOTIDE SEQUENCE [LARGE SCALE GENOMIC DNA]</scope>
</reference>
<keyword evidence="2" id="KW-0732">Signal</keyword>
<keyword evidence="4" id="KW-1185">Reference proteome</keyword>
<name>A0ABP1RBW0_9HEXA</name>
<dbReference type="EMBL" id="CAXLJM020000069">
    <property type="protein sequence ID" value="CAL8125759.1"/>
    <property type="molecule type" value="Genomic_DNA"/>
</dbReference>
<organism evidence="3 4">
    <name type="scientific">Orchesella dallaii</name>
    <dbReference type="NCBI Taxonomy" id="48710"/>
    <lineage>
        <taxon>Eukaryota</taxon>
        <taxon>Metazoa</taxon>
        <taxon>Ecdysozoa</taxon>
        <taxon>Arthropoda</taxon>
        <taxon>Hexapoda</taxon>
        <taxon>Collembola</taxon>
        <taxon>Entomobryomorpha</taxon>
        <taxon>Entomobryoidea</taxon>
        <taxon>Orchesellidae</taxon>
        <taxon>Orchesellinae</taxon>
        <taxon>Orchesella</taxon>
    </lineage>
</organism>
<evidence type="ECO:0000256" key="2">
    <source>
        <dbReference type="SAM" id="SignalP"/>
    </source>
</evidence>
<sequence length="144" mass="16017">MRCLCWSIIFFFLLFLFFTHYITAPPDESVGINSFVRYLVYIFLQTISKIGGSASGKKRSSAEDYSDYEGYGYVESTKSSFGATTTPTPPRLPPRPYLIDPRFRKSASNISAIAMMEATTVLRAKTNAVETERTAEVDKVAVAG</sequence>